<dbReference type="PANTHER" id="PTHR43630">
    <property type="entry name" value="POLY-BETA-1,6-N-ACETYL-D-GLUCOSAMINE SYNTHASE"/>
    <property type="match status" value="1"/>
</dbReference>
<dbReference type="EMBL" id="QEVW01000015">
    <property type="protein sequence ID" value="RAW12202.1"/>
    <property type="molecule type" value="Genomic_DNA"/>
</dbReference>
<evidence type="ECO:0000313" key="7">
    <source>
        <dbReference type="Proteomes" id="UP000250642"/>
    </source>
</evidence>
<dbReference type="GO" id="GO:0016757">
    <property type="term" value="F:glycosyltransferase activity"/>
    <property type="evidence" value="ECO:0007669"/>
    <property type="project" value="UniProtKB-KW"/>
</dbReference>
<dbReference type="Proteomes" id="UP000250642">
    <property type="component" value="Unassembled WGS sequence"/>
</dbReference>
<evidence type="ECO:0000313" key="6">
    <source>
        <dbReference type="EMBL" id="RAW12202.1"/>
    </source>
</evidence>
<dbReference type="CDD" id="cd06423">
    <property type="entry name" value="CESA_like"/>
    <property type="match status" value="1"/>
</dbReference>
<dbReference type="Pfam" id="PF00535">
    <property type="entry name" value="Glycos_transf_2"/>
    <property type="match status" value="1"/>
</dbReference>
<comment type="similarity">
    <text evidence="1">Belongs to the glycosyltransferase 2 family.</text>
</comment>
<reference evidence="6 7" key="1">
    <citation type="submission" date="2018-04" db="EMBL/GenBank/DDBJ databases">
        <title>Paenibacillus taichungensis Genome sequencing and assembly.</title>
        <authorList>
            <person name="Xu J."/>
            <person name="Rensing C."/>
            <person name="Mazhar H.S."/>
        </authorList>
    </citation>
    <scope>NUCLEOTIDE SEQUENCE [LARGE SCALE GENOMIC DNA]</scope>
    <source>
        <strain evidence="6 7">NC1</strain>
    </source>
</reference>
<evidence type="ECO:0000256" key="2">
    <source>
        <dbReference type="ARBA" id="ARBA00022676"/>
    </source>
</evidence>
<keyword evidence="4" id="KW-1133">Transmembrane helix</keyword>
<feature type="domain" description="Glycosyltransferase 2-like" evidence="5">
    <location>
        <begin position="66"/>
        <end position="136"/>
    </location>
</feature>
<dbReference type="RefSeq" id="WP_113055135.1">
    <property type="nucleotide sequence ID" value="NZ_QEVW01000015.1"/>
</dbReference>
<sequence>MDERWINMLRSLIVAWHEGILIYLILAIVMFSVLFLAAVRMLIRQRDVDSLQYDEMLNEELAPPVSLLVPVYNSENMIVDRVERLLETQYALYEIIIINDGSQDGTMQQLMDTYDLLPIQSKVHYSGLEREIGQIRAVYRSMVHCHLLVIDKEYGGHMDSLNVGINMSQYPYVASIGQATVLERDALVKIMKPVMSALPGEEIVACSGRVDMANGKYPFTSIQGITSSERALSPLLIMQYIEYVRAFLISGIGLVRYNINILLFTSQAFGVFKKNRIMEIGGYNTDSHVGHIELVMRLHKHMKQMKEPGRIIYIPDPICSVNVPESWSQLLKQRAGWHRQLAGSLWEQRSMIGNPQYGWMGMVSIPYFILVELMGPVLEIATIIFLISGMWLQIVDVKLCLVLALLLVLYGSLLSACAVMFEIWSSRRAYTFREVTRLFLYACSETFWFRPMNNVFRIYGLLQVVGYGKKNSKHGKG</sequence>
<evidence type="ECO:0000259" key="5">
    <source>
        <dbReference type="Pfam" id="PF00535"/>
    </source>
</evidence>
<feature type="transmembrane region" description="Helical" evidence="4">
    <location>
        <begin position="401"/>
        <end position="424"/>
    </location>
</feature>
<organism evidence="6 7">
    <name type="scientific">Paenibacillus taichungensis</name>
    <dbReference type="NCBI Taxonomy" id="484184"/>
    <lineage>
        <taxon>Bacteria</taxon>
        <taxon>Bacillati</taxon>
        <taxon>Bacillota</taxon>
        <taxon>Bacilli</taxon>
        <taxon>Bacillales</taxon>
        <taxon>Paenibacillaceae</taxon>
        <taxon>Paenibacillus</taxon>
    </lineage>
</organism>
<evidence type="ECO:0000256" key="1">
    <source>
        <dbReference type="ARBA" id="ARBA00006739"/>
    </source>
</evidence>
<dbReference type="SUPFAM" id="SSF53448">
    <property type="entry name" value="Nucleotide-diphospho-sugar transferases"/>
    <property type="match status" value="1"/>
</dbReference>
<protein>
    <submittedName>
        <fullName evidence="6">Glycosyltransferase family 2 protein</fullName>
    </submittedName>
</protein>
<proteinExistence type="inferred from homology"/>
<name>A0A329QLA5_9BACL</name>
<feature type="transmembrane region" description="Helical" evidence="4">
    <location>
        <begin position="20"/>
        <end position="43"/>
    </location>
</feature>
<dbReference type="AlphaFoldDB" id="A0A329QLA5"/>
<keyword evidence="4" id="KW-0812">Transmembrane</keyword>
<dbReference type="InterPro" id="IPR001173">
    <property type="entry name" value="Glyco_trans_2-like"/>
</dbReference>
<dbReference type="Gene3D" id="3.90.550.10">
    <property type="entry name" value="Spore Coat Polysaccharide Biosynthesis Protein SpsA, Chain A"/>
    <property type="match status" value="1"/>
</dbReference>
<keyword evidence="3 6" id="KW-0808">Transferase</keyword>
<accession>A0A329QLA5</accession>
<evidence type="ECO:0000256" key="4">
    <source>
        <dbReference type="SAM" id="Phobius"/>
    </source>
</evidence>
<evidence type="ECO:0000256" key="3">
    <source>
        <dbReference type="ARBA" id="ARBA00022679"/>
    </source>
</evidence>
<keyword evidence="2" id="KW-0328">Glycosyltransferase</keyword>
<dbReference type="InterPro" id="IPR029044">
    <property type="entry name" value="Nucleotide-diphossugar_trans"/>
</dbReference>
<feature type="transmembrane region" description="Helical" evidence="4">
    <location>
        <begin position="367"/>
        <end position="395"/>
    </location>
</feature>
<gene>
    <name evidence="6" type="ORF">DC345_23075</name>
</gene>
<dbReference type="PANTHER" id="PTHR43630:SF1">
    <property type="entry name" value="POLY-BETA-1,6-N-ACETYL-D-GLUCOSAMINE SYNTHASE"/>
    <property type="match status" value="1"/>
</dbReference>
<keyword evidence="4" id="KW-0472">Membrane</keyword>
<comment type="caution">
    <text evidence="6">The sequence shown here is derived from an EMBL/GenBank/DDBJ whole genome shotgun (WGS) entry which is preliminary data.</text>
</comment>